<dbReference type="InterPro" id="IPR036249">
    <property type="entry name" value="Thioredoxin-like_sf"/>
</dbReference>
<comment type="subcellular location">
    <subcellularLocation>
        <location evidence="1">Membrane</location>
        <topology evidence="1">Multi-pass membrane protein</topology>
    </subcellularLocation>
</comment>
<comment type="caution">
    <text evidence="7">The sequence shown here is derived from an EMBL/GenBank/DDBJ whole genome shotgun (WGS) entry which is preliminary data.</text>
</comment>
<keyword evidence="2 5" id="KW-0812">Transmembrane</keyword>
<keyword evidence="8" id="KW-1185">Reference proteome</keyword>
<dbReference type="Gene3D" id="3.40.30.10">
    <property type="entry name" value="Glutaredoxin"/>
    <property type="match status" value="1"/>
</dbReference>
<evidence type="ECO:0000259" key="6">
    <source>
        <dbReference type="Pfam" id="PF07291"/>
    </source>
</evidence>
<dbReference type="Proteomes" id="UP001612915">
    <property type="component" value="Unassembled WGS sequence"/>
</dbReference>
<feature type="transmembrane region" description="Helical" evidence="5">
    <location>
        <begin position="12"/>
        <end position="32"/>
    </location>
</feature>
<evidence type="ECO:0000256" key="3">
    <source>
        <dbReference type="ARBA" id="ARBA00022989"/>
    </source>
</evidence>
<protein>
    <submittedName>
        <fullName evidence="7">MauE/DoxX family redox-associated membrane protein</fullName>
    </submittedName>
</protein>
<dbReference type="RefSeq" id="WP_398275205.1">
    <property type="nucleotide sequence ID" value="NZ_JBITLV010000001.1"/>
</dbReference>
<evidence type="ECO:0000256" key="2">
    <source>
        <dbReference type="ARBA" id="ARBA00022692"/>
    </source>
</evidence>
<evidence type="ECO:0000256" key="1">
    <source>
        <dbReference type="ARBA" id="ARBA00004141"/>
    </source>
</evidence>
<proteinExistence type="predicted"/>
<evidence type="ECO:0000313" key="7">
    <source>
        <dbReference type="EMBL" id="MFI7586120.1"/>
    </source>
</evidence>
<keyword evidence="4 5" id="KW-0472">Membrane</keyword>
<keyword evidence="3 5" id="KW-1133">Transmembrane helix</keyword>
<evidence type="ECO:0000256" key="4">
    <source>
        <dbReference type="ARBA" id="ARBA00023136"/>
    </source>
</evidence>
<dbReference type="SUPFAM" id="SSF52833">
    <property type="entry name" value="Thioredoxin-like"/>
    <property type="match status" value="2"/>
</dbReference>
<gene>
    <name evidence="7" type="ORF">ACIB24_03480</name>
</gene>
<dbReference type="Pfam" id="PF07291">
    <property type="entry name" value="MauE"/>
    <property type="match status" value="1"/>
</dbReference>
<sequence length="355" mass="37550">MILGLSYPTVAWLMQAGVAVAFAVAAIGKFSAPADFARALRLSNGRVPPWVAPLVPYGELGLAFALAQPWRPLRDLACLGALVALGGFTAFLYGNPQLDAEGGCHCFGAFEASRRVSIARNLGFVLLAFGGLGLGPLGPWYATAALLLGTPTGFAATYVLFLGRTPREPLPLQGDPDLGGRQTMLVFLSAGCTNCEAVRARLPHWWADEEGPRVVVHEDPEALDRYGVARTPSALVLDADGHQVDGNGRPSAERVVGPEAVLRRWQVARQGHDLPLPAGAERTLLVFLRRDDPAPRVSVPPGAAVVVLAPERLRADVGRPVTLDPDGRYAAHFGVTTTPATVLVDARGRVVADAT</sequence>
<evidence type="ECO:0000313" key="8">
    <source>
        <dbReference type="Proteomes" id="UP001612915"/>
    </source>
</evidence>
<evidence type="ECO:0000256" key="5">
    <source>
        <dbReference type="SAM" id="Phobius"/>
    </source>
</evidence>
<feature type="domain" description="Methylamine utilisation protein MauE" evidence="6">
    <location>
        <begin position="9"/>
        <end position="132"/>
    </location>
</feature>
<name>A0ABW8AID0_9ACTN</name>
<reference evidence="7 8" key="1">
    <citation type="submission" date="2024-10" db="EMBL/GenBank/DDBJ databases">
        <title>The Natural Products Discovery Center: Release of the First 8490 Sequenced Strains for Exploring Actinobacteria Biosynthetic Diversity.</title>
        <authorList>
            <person name="Kalkreuter E."/>
            <person name="Kautsar S.A."/>
            <person name="Yang D."/>
            <person name="Bader C.D."/>
            <person name="Teijaro C.N."/>
            <person name="Fluegel L."/>
            <person name="Davis C.M."/>
            <person name="Simpson J.R."/>
            <person name="Lauterbach L."/>
            <person name="Steele A.D."/>
            <person name="Gui C."/>
            <person name="Meng S."/>
            <person name="Li G."/>
            <person name="Viehrig K."/>
            <person name="Ye F."/>
            <person name="Su P."/>
            <person name="Kiefer A.F."/>
            <person name="Nichols A."/>
            <person name="Cepeda A.J."/>
            <person name="Yan W."/>
            <person name="Fan B."/>
            <person name="Jiang Y."/>
            <person name="Adhikari A."/>
            <person name="Zheng C.-J."/>
            <person name="Schuster L."/>
            <person name="Cowan T.M."/>
            <person name="Smanski M.J."/>
            <person name="Chevrette M.G."/>
            <person name="De Carvalho L.P.S."/>
            <person name="Shen B."/>
        </authorList>
    </citation>
    <scope>NUCLEOTIDE SEQUENCE [LARGE SCALE GENOMIC DNA]</scope>
    <source>
        <strain evidence="7 8">NPDC049639</strain>
    </source>
</reference>
<organism evidence="7 8">
    <name type="scientific">Spongisporangium articulatum</name>
    <dbReference type="NCBI Taxonomy" id="3362603"/>
    <lineage>
        <taxon>Bacteria</taxon>
        <taxon>Bacillati</taxon>
        <taxon>Actinomycetota</taxon>
        <taxon>Actinomycetes</taxon>
        <taxon>Kineosporiales</taxon>
        <taxon>Kineosporiaceae</taxon>
        <taxon>Spongisporangium</taxon>
    </lineage>
</organism>
<accession>A0ABW8AID0</accession>
<dbReference type="EMBL" id="JBITLV010000001">
    <property type="protein sequence ID" value="MFI7586120.1"/>
    <property type="molecule type" value="Genomic_DNA"/>
</dbReference>
<dbReference type="InterPro" id="IPR009908">
    <property type="entry name" value="Methylamine_util_MauE"/>
</dbReference>